<comment type="cofactor">
    <cofactor evidence="1">
        <name>FAD</name>
        <dbReference type="ChEBI" id="CHEBI:57692"/>
    </cofactor>
</comment>
<keyword evidence="3" id="KW-0274">FAD</keyword>
<dbReference type="Gene3D" id="3.30.70.2450">
    <property type="match status" value="1"/>
</dbReference>
<dbReference type="SUPFAM" id="SSF51905">
    <property type="entry name" value="FAD/NAD(P)-binding domain"/>
    <property type="match status" value="1"/>
</dbReference>
<keyword evidence="7" id="KW-1185">Reference proteome</keyword>
<organism evidence="6 7">
    <name type="scientific">Micromonospora rifamycinica</name>
    <dbReference type="NCBI Taxonomy" id="291594"/>
    <lineage>
        <taxon>Bacteria</taxon>
        <taxon>Bacillati</taxon>
        <taxon>Actinomycetota</taxon>
        <taxon>Actinomycetes</taxon>
        <taxon>Micromonosporales</taxon>
        <taxon>Micromonosporaceae</taxon>
        <taxon>Micromonospora</taxon>
    </lineage>
</organism>
<evidence type="ECO:0000256" key="4">
    <source>
        <dbReference type="SAM" id="MobiDB-lite"/>
    </source>
</evidence>
<protein>
    <submittedName>
        <fullName evidence="6">2-polyprenyl-6-methoxyphenol hydroxylase</fullName>
    </submittedName>
</protein>
<dbReference type="PANTHER" id="PTHR43004">
    <property type="entry name" value="TRK SYSTEM POTASSIUM UPTAKE PROTEIN"/>
    <property type="match status" value="1"/>
</dbReference>
<sequence length="527" mass="56002">MLIVGGGPVGLLLAAELVLAGVQPVVLEQLPERSTAYRANALIGQVVRFLDHRGLYRSLGGRGDRPQPAAAFLFGALPLKLSGIAENPLYGLQIPQERLESSLEQWARDLGVDVRRGHRLRELHQDDTAVTVQVQGPDGGYQVRARYLVGCDGARSEVRHGIGVPFSGSTDPSVVSRAAHVTVPGSSIDTATATIVLPDGDRIGMYAWHRTERGAYVVVPHGPGVSMVSVIEWDGPPATDDIPVSIGEVRASLHRVLGRDLPLAAPATAGPHLLRRRYAANARVADQYRRDRVFLAGDAAHVHPAVGAPGLNLGLQDAANLGWKLAAQVHGWAPSGLLDSYQAERRPAAERVTMQTRAQLALMAPGSAVTALRQVVAELLDNPVVTGQLADLLAGSDVRYRMHPGTPHALTGRFAPDLALRIGSRDTRLAELLRPGRPLLVDLTGVGGLAELTEPWRDRIAFVTGHAPAPPADALLVRPDGYVAWARGPDGDDDLLAAVETWFGDPRGHRPPAGAPPPPPDGGTDPD</sequence>
<dbReference type="Gene3D" id="3.50.50.60">
    <property type="entry name" value="FAD/NAD(P)-binding domain"/>
    <property type="match status" value="2"/>
</dbReference>
<dbReference type="Pfam" id="PF21274">
    <property type="entry name" value="Rng_hyd_C"/>
    <property type="match status" value="1"/>
</dbReference>
<evidence type="ECO:0000313" key="7">
    <source>
        <dbReference type="Proteomes" id="UP000198226"/>
    </source>
</evidence>
<feature type="region of interest" description="Disordered" evidence="4">
    <location>
        <begin position="503"/>
        <end position="527"/>
    </location>
</feature>
<evidence type="ECO:0000256" key="2">
    <source>
        <dbReference type="ARBA" id="ARBA00022630"/>
    </source>
</evidence>
<dbReference type="Proteomes" id="UP000198226">
    <property type="component" value="Chromosome I"/>
</dbReference>
<reference evidence="7" key="1">
    <citation type="submission" date="2016-06" db="EMBL/GenBank/DDBJ databases">
        <authorList>
            <person name="Varghese N."/>
            <person name="Submissions Spin"/>
        </authorList>
    </citation>
    <scope>NUCLEOTIDE SEQUENCE [LARGE SCALE GENOMIC DNA]</scope>
    <source>
        <strain evidence="7">DSM 44983</strain>
    </source>
</reference>
<dbReference type="GO" id="GO:0016709">
    <property type="term" value="F:oxidoreductase activity, acting on paired donors, with incorporation or reduction of molecular oxygen, NAD(P)H as one donor, and incorporation of one atom of oxygen"/>
    <property type="evidence" value="ECO:0007669"/>
    <property type="project" value="UniProtKB-ARBA"/>
</dbReference>
<name>A0A1C5K8Z7_9ACTN</name>
<keyword evidence="2" id="KW-0285">Flavoprotein</keyword>
<dbReference type="AlphaFoldDB" id="A0A1C5K8Z7"/>
<dbReference type="InterPro" id="IPR002938">
    <property type="entry name" value="FAD-bd"/>
</dbReference>
<dbReference type="Pfam" id="PF01494">
    <property type="entry name" value="FAD_binding_3"/>
    <property type="match status" value="1"/>
</dbReference>
<proteinExistence type="predicted"/>
<evidence type="ECO:0000256" key="3">
    <source>
        <dbReference type="ARBA" id="ARBA00022827"/>
    </source>
</evidence>
<evidence type="ECO:0000313" key="6">
    <source>
        <dbReference type="EMBL" id="SCG79285.1"/>
    </source>
</evidence>
<evidence type="ECO:0000259" key="5">
    <source>
        <dbReference type="Pfam" id="PF01494"/>
    </source>
</evidence>
<accession>A0A1C5K8Z7</accession>
<dbReference type="GO" id="GO:0071949">
    <property type="term" value="F:FAD binding"/>
    <property type="evidence" value="ECO:0007669"/>
    <property type="project" value="InterPro"/>
</dbReference>
<gene>
    <name evidence="6" type="ORF">GA0070623_4603</name>
</gene>
<dbReference type="PANTHER" id="PTHR43004:SF19">
    <property type="entry name" value="BINDING MONOOXYGENASE, PUTATIVE (JCVI)-RELATED"/>
    <property type="match status" value="1"/>
</dbReference>
<dbReference type="EMBL" id="LT607752">
    <property type="protein sequence ID" value="SCG79285.1"/>
    <property type="molecule type" value="Genomic_DNA"/>
</dbReference>
<feature type="domain" description="FAD-binding" evidence="5">
    <location>
        <begin position="2"/>
        <end position="355"/>
    </location>
</feature>
<dbReference type="InterPro" id="IPR036188">
    <property type="entry name" value="FAD/NAD-bd_sf"/>
</dbReference>
<dbReference type="Gene3D" id="3.40.30.120">
    <property type="match status" value="1"/>
</dbReference>
<dbReference type="InterPro" id="IPR050641">
    <property type="entry name" value="RIFMO-like"/>
</dbReference>
<evidence type="ECO:0000256" key="1">
    <source>
        <dbReference type="ARBA" id="ARBA00001974"/>
    </source>
</evidence>
<dbReference type="PRINTS" id="PR00420">
    <property type="entry name" value="RNGMNOXGNASE"/>
</dbReference>